<dbReference type="InterPro" id="IPR028129">
    <property type="entry name" value="Consortin_C"/>
</dbReference>
<feature type="region of interest" description="Disordered" evidence="1">
    <location>
        <begin position="444"/>
        <end position="501"/>
    </location>
</feature>
<feature type="compositionally biased region" description="Basic residues" evidence="1">
    <location>
        <begin position="254"/>
        <end position="266"/>
    </location>
</feature>
<feature type="region of interest" description="Disordered" evidence="1">
    <location>
        <begin position="250"/>
        <end position="275"/>
    </location>
</feature>
<dbReference type="GO" id="GO:0030133">
    <property type="term" value="C:transport vesicle"/>
    <property type="evidence" value="ECO:0007669"/>
    <property type="project" value="Ensembl"/>
</dbReference>
<feature type="compositionally biased region" description="Basic and acidic residues" evidence="1">
    <location>
        <begin position="79"/>
        <end position="95"/>
    </location>
</feature>
<dbReference type="HOGENOM" id="CLU_023107_0_0_1"/>
<dbReference type="EMBL" id="AGTP01044541">
    <property type="status" value="NOT_ANNOTATED_CDS"/>
    <property type="molecule type" value="Genomic_DNA"/>
</dbReference>
<proteinExistence type="predicted"/>
<dbReference type="Pfam" id="PF15281">
    <property type="entry name" value="Consortin_C"/>
    <property type="match status" value="1"/>
</dbReference>
<feature type="compositionally biased region" description="Polar residues" evidence="1">
    <location>
        <begin position="619"/>
        <end position="630"/>
    </location>
</feature>
<feature type="compositionally biased region" description="Polar residues" evidence="1">
    <location>
        <begin position="515"/>
        <end position="533"/>
    </location>
</feature>
<evidence type="ECO:0000259" key="3">
    <source>
        <dbReference type="Pfam" id="PF15281"/>
    </source>
</evidence>
<dbReference type="FunCoup" id="I3LWL7">
    <property type="interactions" value="1412"/>
</dbReference>
<feature type="transmembrane region" description="Helical" evidence="2">
    <location>
        <begin position="807"/>
        <end position="827"/>
    </location>
</feature>
<evidence type="ECO:0000256" key="1">
    <source>
        <dbReference type="SAM" id="MobiDB-lite"/>
    </source>
</evidence>
<evidence type="ECO:0000313" key="6">
    <source>
        <dbReference type="Proteomes" id="UP000005215"/>
    </source>
</evidence>
<dbReference type="AlphaFoldDB" id="I3LWL7"/>
<dbReference type="GO" id="GO:0071253">
    <property type="term" value="F:connexin binding"/>
    <property type="evidence" value="ECO:0007669"/>
    <property type="project" value="Ensembl"/>
</dbReference>
<dbReference type="PANTHER" id="PTHR28581:SF1">
    <property type="entry name" value="CONSORTIN"/>
    <property type="match status" value="1"/>
</dbReference>
<dbReference type="EMBL" id="AGTP01044537">
    <property type="status" value="NOT_ANNOTATED_CDS"/>
    <property type="molecule type" value="Genomic_DNA"/>
</dbReference>
<dbReference type="Proteomes" id="UP000005215">
    <property type="component" value="Unassembled WGS sequence"/>
</dbReference>
<reference evidence="5" key="3">
    <citation type="submission" date="2025-09" db="UniProtKB">
        <authorList>
            <consortium name="Ensembl"/>
        </authorList>
    </citation>
    <scope>IDENTIFICATION</scope>
</reference>
<feature type="region of interest" description="Disordered" evidence="1">
    <location>
        <begin position="67"/>
        <end position="126"/>
    </location>
</feature>
<evidence type="ECO:0000256" key="2">
    <source>
        <dbReference type="SAM" id="Phobius"/>
    </source>
</evidence>
<keyword evidence="2" id="KW-0472">Membrane</keyword>
<protein>
    <submittedName>
        <fullName evidence="5">Consortin, connexin sorting protein</fullName>
    </submittedName>
</protein>
<feature type="compositionally biased region" description="Basic and acidic residues" evidence="1">
    <location>
        <begin position="463"/>
        <end position="475"/>
    </location>
</feature>
<accession>I3LWL7</accession>
<dbReference type="InParanoid" id="I3LWL7"/>
<reference evidence="6" key="1">
    <citation type="submission" date="2011-11" db="EMBL/GenBank/DDBJ databases">
        <title>The Draft Genome of Spermophilus tridecemlineatus.</title>
        <authorList>
            <consortium name="The Broad Institute Genome Assembly &amp; Analysis Group"/>
            <consortium name="Computational R&amp;D Group"/>
            <consortium name="and Sequencing Platform"/>
            <person name="Di Palma F."/>
            <person name="Alfoldi J."/>
            <person name="Johnson J."/>
            <person name="Berlin A."/>
            <person name="Gnerre S."/>
            <person name="Jaffe D."/>
            <person name="MacCallum I."/>
            <person name="Young S."/>
            <person name="Walker B.J."/>
            <person name="Lindblad-Toh K."/>
        </authorList>
    </citation>
    <scope>NUCLEOTIDE SEQUENCE [LARGE SCALE GENOMIC DNA]</scope>
</reference>
<reference evidence="5" key="2">
    <citation type="submission" date="2025-08" db="UniProtKB">
        <authorList>
            <consortium name="Ensembl"/>
        </authorList>
    </citation>
    <scope>IDENTIFICATION</scope>
</reference>
<dbReference type="EMBL" id="AGTP01044540">
    <property type="status" value="NOT_ANNOTATED_CDS"/>
    <property type="molecule type" value="Genomic_DNA"/>
</dbReference>
<dbReference type="GeneTree" id="ENSGT00390000005861"/>
<dbReference type="InterPro" id="IPR054132">
    <property type="entry name" value="Consortin_N"/>
</dbReference>
<keyword evidence="6" id="KW-1185">Reference proteome</keyword>
<dbReference type="GO" id="GO:0005802">
    <property type="term" value="C:trans-Golgi network"/>
    <property type="evidence" value="ECO:0007669"/>
    <property type="project" value="Ensembl"/>
</dbReference>
<dbReference type="GO" id="GO:0005886">
    <property type="term" value="C:plasma membrane"/>
    <property type="evidence" value="ECO:0007669"/>
    <property type="project" value="Ensembl"/>
</dbReference>
<gene>
    <name evidence="5" type="primary">CNST</name>
</gene>
<dbReference type="GO" id="GO:0019902">
    <property type="term" value="F:phosphatase binding"/>
    <property type="evidence" value="ECO:0007669"/>
    <property type="project" value="Ensembl"/>
</dbReference>
<dbReference type="GO" id="GO:0032991">
    <property type="term" value="C:protein-containing complex"/>
    <property type="evidence" value="ECO:0007669"/>
    <property type="project" value="Ensembl"/>
</dbReference>
<feature type="compositionally biased region" description="Polar residues" evidence="1">
    <location>
        <begin position="476"/>
        <end position="492"/>
    </location>
</feature>
<dbReference type="eggNOG" id="ENOG502QSMS">
    <property type="taxonomic scope" value="Eukaryota"/>
</dbReference>
<dbReference type="GO" id="GO:0042998">
    <property type="term" value="P:positive regulation of Golgi to plasma membrane protein transport"/>
    <property type="evidence" value="ECO:0007669"/>
    <property type="project" value="Ensembl"/>
</dbReference>
<dbReference type="InterPro" id="IPR042318">
    <property type="entry name" value="Consortin"/>
</dbReference>
<evidence type="ECO:0000313" key="5">
    <source>
        <dbReference type="Ensembl" id="ENSSTOP00000000384.3"/>
    </source>
</evidence>
<organism evidence="5 6">
    <name type="scientific">Ictidomys tridecemlineatus</name>
    <name type="common">Thirteen-lined ground squirrel</name>
    <name type="synonym">Spermophilus tridecemlineatus</name>
    <dbReference type="NCBI Taxonomy" id="43179"/>
    <lineage>
        <taxon>Eukaryota</taxon>
        <taxon>Metazoa</taxon>
        <taxon>Chordata</taxon>
        <taxon>Craniata</taxon>
        <taxon>Vertebrata</taxon>
        <taxon>Euteleostomi</taxon>
        <taxon>Mammalia</taxon>
        <taxon>Eutheria</taxon>
        <taxon>Euarchontoglires</taxon>
        <taxon>Glires</taxon>
        <taxon>Rodentia</taxon>
        <taxon>Sciuromorpha</taxon>
        <taxon>Sciuridae</taxon>
        <taxon>Xerinae</taxon>
        <taxon>Marmotini</taxon>
        <taxon>Ictidomys</taxon>
    </lineage>
</organism>
<dbReference type="Ensembl" id="ENSSTOT00000000429.3">
    <property type="protein sequence ID" value="ENSSTOP00000000384.3"/>
    <property type="gene ID" value="ENSSTOG00000000432.3"/>
</dbReference>
<evidence type="ECO:0000259" key="4">
    <source>
        <dbReference type="Pfam" id="PF22883"/>
    </source>
</evidence>
<feature type="domain" description="Consortin C-terminal" evidence="3">
    <location>
        <begin position="753"/>
        <end position="863"/>
    </location>
</feature>
<dbReference type="Pfam" id="PF22883">
    <property type="entry name" value="Consortin_N"/>
    <property type="match status" value="1"/>
</dbReference>
<feature type="region of interest" description="Disordered" evidence="1">
    <location>
        <begin position="515"/>
        <end position="656"/>
    </location>
</feature>
<keyword evidence="2" id="KW-0812">Transmembrane</keyword>
<dbReference type="EMBL" id="AGTP01044543">
    <property type="status" value="NOT_ANNOTATED_CDS"/>
    <property type="molecule type" value="Genomic_DNA"/>
</dbReference>
<dbReference type="EMBL" id="AGTP01044542">
    <property type="status" value="NOT_ANNOTATED_CDS"/>
    <property type="molecule type" value="Genomic_DNA"/>
</dbReference>
<dbReference type="PANTHER" id="PTHR28581">
    <property type="entry name" value="CONSORTIN"/>
    <property type="match status" value="1"/>
</dbReference>
<dbReference type="STRING" id="43179.ENSSTOP00000000384"/>
<feature type="compositionally biased region" description="Basic and acidic residues" evidence="1">
    <location>
        <begin position="444"/>
        <end position="454"/>
    </location>
</feature>
<dbReference type="EMBL" id="AGTP01044538">
    <property type="status" value="NOT_ANNOTATED_CDS"/>
    <property type="molecule type" value="Genomic_DNA"/>
</dbReference>
<keyword evidence="2" id="KW-1133">Transmembrane helix</keyword>
<name>I3LWL7_ICTTR</name>
<feature type="domain" description="Consortin N-terminal" evidence="4">
    <location>
        <begin position="326"/>
        <end position="377"/>
    </location>
</feature>
<dbReference type="EMBL" id="AGTP01044539">
    <property type="status" value="NOT_ANNOTATED_CDS"/>
    <property type="molecule type" value="Genomic_DNA"/>
</dbReference>
<sequence>MRTSDPCCCPPSLPFPTRLSRQRILSGRMRKETDYPAVSGLVLYGYPALGASSLAARALCSAVSGRQPASGEGCAEGGGAKRQEVSNPPEPRETRASSVTAPRPPCQRVGLKTDPAPSGSPLFASDSQTWKDFNETLNGLTKDALMDDSGTPTYNLQLEPQDGCHPGDSVESRVTCLSSVSDENENQLDGDGPELLTSSDSAMGKTEVFEQDSLNNNENFMSSCEVPACENSEYTLCEGPRDEQAFFEKDKRAAGKRSTRTKRGTVKKIPPGDTAPLMEKKILSAATHPVGDEEATEVNANAQPEAPNLVLQSLFSLIRGEVEQLDSRALPLCLHQIAESYFQEEDYEKAMKFIQLERLYHEQLLANLSAIQEQWETKWKTVQPHTVTPLRNSEKGFNGEDFERLAKFCTTHQDPLLSKHKITAIEKTLGRQCFTRLIVSEDPKERGATAKESESDTCLGMEPSKESQHTEEPQESRPSCNQMDGQANSPSLPVTAGKDHTEPLCSTEATLELHTQPSETAWSWSEPDSSENACENDRCLQAAATEDRPDVAKTGGIAEDPQVLPSGESVREPLILPGSDHISCPVLNSKGKYSQSRRKELQLPLQDVSEAVPEDQPENNELNELQQPDLTDSDGKLPQGQTDSEGSENVLCENNKISDLSTLLPEVYMAPEEKGDKEDEVNKETEDYLNSLLEGCLKDTENPLSYEDSQDEDSDLLQDLSPEEASYSLQENLPSDDSCLSLDDLAKRIEIAEVVPAEGLVSILKKRNDTVGDHPSQMQQKSSKRRVRFQEIDDNLDPDEVGGGSCILLILLCIATVFLSVGGTALYCTFGDMESPVCTDFADNMDFYYTKLLQGMAELKHWIYLS</sequence>